<dbReference type="STRING" id="1177982.SAMN04489711_103270"/>
<dbReference type="Pfam" id="PF00149">
    <property type="entry name" value="Metallophos"/>
    <property type="match status" value="1"/>
</dbReference>
<protein>
    <submittedName>
        <fullName evidence="2">Metallophosphoesterase, DNA ligase-associated</fullName>
    </submittedName>
</protein>
<reference evidence="3" key="1">
    <citation type="submission" date="2016-10" db="EMBL/GenBank/DDBJ databases">
        <authorList>
            <person name="Varghese N."/>
            <person name="Submissions S."/>
        </authorList>
    </citation>
    <scope>NUCLEOTIDE SEQUENCE [LARGE SCALE GENOMIC DNA]</scope>
    <source>
        <strain evidence="3">DSM 27981</strain>
    </source>
</reference>
<feature type="domain" description="Calcineurin-like phosphoesterase" evidence="1">
    <location>
        <begin position="44"/>
        <end position="148"/>
    </location>
</feature>
<dbReference type="InterPro" id="IPR029052">
    <property type="entry name" value="Metallo-depent_PP-like"/>
</dbReference>
<sequence>MPSVSATAPFVPDPLAGAHALQIAGEAVHLLPERALWWPAAGTVFVADVHLGKAATFRARGIPVPGGTTQGNLQRLTALLDGLAAQRLAVLGDFLHAAEAQNPALLAALAGWRAQHAGVAMALVRGNHDSHAGDPPPSLDIAVVDEPWHAGPFAGCHHPQQHATQHVLAGHVHPSTVLRGPGRDAVRLPCFAVTERLTLLPAFGLFTGSAALAAEPGRRLFAVGGGRVWPVPAGY</sequence>
<proteinExistence type="predicted"/>
<organism evidence="2 3">
    <name type="scientific">Paracidovorax wautersii</name>
    <dbReference type="NCBI Taxonomy" id="1177982"/>
    <lineage>
        <taxon>Bacteria</taxon>
        <taxon>Pseudomonadati</taxon>
        <taxon>Pseudomonadota</taxon>
        <taxon>Betaproteobacteria</taxon>
        <taxon>Burkholderiales</taxon>
        <taxon>Comamonadaceae</taxon>
        <taxon>Paracidovorax</taxon>
    </lineage>
</organism>
<evidence type="ECO:0000313" key="2">
    <source>
        <dbReference type="EMBL" id="SFE61084.1"/>
    </source>
</evidence>
<dbReference type="EMBL" id="FONX01000003">
    <property type="protein sequence ID" value="SFE61084.1"/>
    <property type="molecule type" value="Genomic_DNA"/>
</dbReference>
<dbReference type="OrthoDB" id="9795838at2"/>
<dbReference type="Proteomes" id="UP000199119">
    <property type="component" value="Unassembled WGS sequence"/>
</dbReference>
<accession>A0A1I2BYJ1</accession>
<evidence type="ECO:0000313" key="3">
    <source>
        <dbReference type="Proteomes" id="UP000199119"/>
    </source>
</evidence>
<dbReference type="Gene3D" id="3.60.21.10">
    <property type="match status" value="1"/>
</dbReference>
<dbReference type="NCBIfam" id="TIGR04123">
    <property type="entry name" value="P_estr_lig_assc"/>
    <property type="match status" value="1"/>
</dbReference>
<dbReference type="InterPro" id="IPR004843">
    <property type="entry name" value="Calcineurin-like_PHP"/>
</dbReference>
<gene>
    <name evidence="2" type="ORF">SAMN04489711_103270</name>
</gene>
<dbReference type="GO" id="GO:0016787">
    <property type="term" value="F:hydrolase activity"/>
    <property type="evidence" value="ECO:0007669"/>
    <property type="project" value="InterPro"/>
</dbReference>
<dbReference type="GO" id="GO:0016874">
    <property type="term" value="F:ligase activity"/>
    <property type="evidence" value="ECO:0007669"/>
    <property type="project" value="UniProtKB-KW"/>
</dbReference>
<dbReference type="PANTHER" id="PTHR39323">
    <property type="entry name" value="BLR1149 PROTEIN"/>
    <property type="match status" value="1"/>
</dbReference>
<dbReference type="AlphaFoldDB" id="A0A1I2BYJ1"/>
<dbReference type="InterPro" id="IPR026336">
    <property type="entry name" value="PdeM-like"/>
</dbReference>
<dbReference type="PANTHER" id="PTHR39323:SF1">
    <property type="entry name" value="BLR1149 PROTEIN"/>
    <property type="match status" value="1"/>
</dbReference>
<dbReference type="RefSeq" id="WP_092938642.1">
    <property type="nucleotide sequence ID" value="NZ_FONX01000003.1"/>
</dbReference>
<keyword evidence="2" id="KW-0436">Ligase</keyword>
<keyword evidence="3" id="KW-1185">Reference proteome</keyword>
<name>A0A1I2BYJ1_9BURK</name>
<dbReference type="SUPFAM" id="SSF56300">
    <property type="entry name" value="Metallo-dependent phosphatases"/>
    <property type="match status" value="1"/>
</dbReference>
<evidence type="ECO:0000259" key="1">
    <source>
        <dbReference type="Pfam" id="PF00149"/>
    </source>
</evidence>